<evidence type="ECO:0000313" key="1">
    <source>
        <dbReference type="EnsemblPlants" id="MELO3C007353.2.1"/>
    </source>
</evidence>
<accession>A0A9I9CRC7</accession>
<reference evidence="1" key="1">
    <citation type="submission" date="2023-03" db="UniProtKB">
        <authorList>
            <consortium name="EnsemblPlants"/>
        </authorList>
    </citation>
    <scope>IDENTIFICATION</scope>
</reference>
<protein>
    <submittedName>
        <fullName evidence="1">Uncharacterized protein</fullName>
    </submittedName>
</protein>
<organism evidence="1">
    <name type="scientific">Cucumis melo</name>
    <name type="common">Muskmelon</name>
    <dbReference type="NCBI Taxonomy" id="3656"/>
    <lineage>
        <taxon>Eukaryota</taxon>
        <taxon>Viridiplantae</taxon>
        <taxon>Streptophyta</taxon>
        <taxon>Embryophyta</taxon>
        <taxon>Tracheophyta</taxon>
        <taxon>Spermatophyta</taxon>
        <taxon>Magnoliopsida</taxon>
        <taxon>eudicotyledons</taxon>
        <taxon>Gunneridae</taxon>
        <taxon>Pentapetalae</taxon>
        <taxon>rosids</taxon>
        <taxon>fabids</taxon>
        <taxon>Cucurbitales</taxon>
        <taxon>Cucurbitaceae</taxon>
        <taxon>Benincaseae</taxon>
        <taxon>Cucumis</taxon>
    </lineage>
</organism>
<sequence length="69" mass="7695">MDSVVLMLNCNSVTLPVPLEPGFLLQSNTSNLPRHLDDYTEGSQHSLSESFYVEEESANQYSAIDVQAY</sequence>
<proteinExistence type="predicted"/>
<dbReference type="Gramene" id="MELO3C007353.2.1">
    <property type="protein sequence ID" value="MELO3C007353.2.1"/>
    <property type="gene ID" value="MELO3C007353.2"/>
</dbReference>
<dbReference type="AlphaFoldDB" id="A0A9I9CRC7"/>
<dbReference type="EnsemblPlants" id="MELO3C007353.2.1">
    <property type="protein sequence ID" value="MELO3C007353.2.1"/>
    <property type="gene ID" value="MELO3C007353.2"/>
</dbReference>
<name>A0A9I9CRC7_CUCME</name>